<dbReference type="SUPFAM" id="SSF53474">
    <property type="entry name" value="alpha/beta-Hydrolases"/>
    <property type="match status" value="1"/>
</dbReference>
<accession>A0ABN3D4L8</accession>
<dbReference type="InterPro" id="IPR029058">
    <property type="entry name" value="AB_hydrolase_fold"/>
</dbReference>
<dbReference type="Gene3D" id="3.40.50.1820">
    <property type="entry name" value="alpha/beta hydrolase"/>
    <property type="match status" value="1"/>
</dbReference>
<dbReference type="EMBL" id="BAAAQX010000077">
    <property type="protein sequence ID" value="GAA2219567.1"/>
    <property type="molecule type" value="Genomic_DNA"/>
</dbReference>
<evidence type="ECO:0000313" key="3">
    <source>
        <dbReference type="EMBL" id="GAA2219567.1"/>
    </source>
</evidence>
<keyword evidence="4" id="KW-1185">Reference proteome</keyword>
<evidence type="ECO:0000256" key="1">
    <source>
        <dbReference type="ARBA" id="ARBA00008645"/>
    </source>
</evidence>
<evidence type="ECO:0000259" key="2">
    <source>
        <dbReference type="Pfam" id="PF00326"/>
    </source>
</evidence>
<gene>
    <name evidence="3" type="ORF">GCM10009850_120950</name>
</gene>
<comment type="caution">
    <text evidence="3">The sequence shown here is derived from an EMBL/GenBank/DDBJ whole genome shotgun (WGS) entry which is preliminary data.</text>
</comment>
<dbReference type="InterPro" id="IPR050261">
    <property type="entry name" value="FrsA_esterase"/>
</dbReference>
<name>A0ABN3D4L8_9ACTN</name>
<evidence type="ECO:0000313" key="4">
    <source>
        <dbReference type="Proteomes" id="UP001499843"/>
    </source>
</evidence>
<reference evidence="3 4" key="1">
    <citation type="journal article" date="2019" name="Int. J. Syst. Evol. Microbiol.">
        <title>The Global Catalogue of Microorganisms (GCM) 10K type strain sequencing project: providing services to taxonomists for standard genome sequencing and annotation.</title>
        <authorList>
            <consortium name="The Broad Institute Genomics Platform"/>
            <consortium name="The Broad Institute Genome Sequencing Center for Infectious Disease"/>
            <person name="Wu L."/>
            <person name="Ma J."/>
        </authorList>
    </citation>
    <scope>NUCLEOTIDE SEQUENCE [LARGE SCALE GENOMIC DNA]</scope>
    <source>
        <strain evidence="3 4">JCM 16114</strain>
    </source>
</reference>
<dbReference type="InterPro" id="IPR001375">
    <property type="entry name" value="Peptidase_S9_cat"/>
</dbReference>
<dbReference type="Pfam" id="PF00326">
    <property type="entry name" value="Peptidase_S9"/>
    <property type="match status" value="1"/>
</dbReference>
<organism evidence="3 4">
    <name type="scientific">Nonomuraea monospora</name>
    <dbReference type="NCBI Taxonomy" id="568818"/>
    <lineage>
        <taxon>Bacteria</taxon>
        <taxon>Bacillati</taxon>
        <taxon>Actinomycetota</taxon>
        <taxon>Actinomycetes</taxon>
        <taxon>Streptosporangiales</taxon>
        <taxon>Streptosporangiaceae</taxon>
        <taxon>Nonomuraea</taxon>
    </lineage>
</organism>
<dbReference type="Proteomes" id="UP001499843">
    <property type="component" value="Unassembled WGS sequence"/>
</dbReference>
<dbReference type="PANTHER" id="PTHR22946">
    <property type="entry name" value="DIENELACTONE HYDROLASE DOMAIN-CONTAINING PROTEIN-RELATED"/>
    <property type="match status" value="1"/>
</dbReference>
<proteinExistence type="inferred from homology"/>
<dbReference type="RefSeq" id="WP_344496387.1">
    <property type="nucleotide sequence ID" value="NZ_BAAAQX010000077.1"/>
</dbReference>
<sequence>MAVPSELPPHVAAQHRAMPLSRLLDYGMARADARALLADTAAGTPWAESAERLATARWDLARRAEDRGAVAVARQELRAAAAALMFAQMAHQTDTPEKRRLYAGHLDAVAELARLAGPFMERIEPEYRNGRLLGWLCLPESGRADITIIVCGGLTGWGAAFLSSAEALVARGLACLLVEGPGQGWPRLAHGLYLDGSVAAGLSRFVDVVRGDPRLGETVGVQGNSFGGLFAALLAAEDPRVRACVVNGAPAVPVLPEFRTAREQIFAALGHTDAGAAAATLAELRLDPVKRPIGRPVLVLHGGADRLVTRELQEPFVAAGDPAASSLRLWPDGEHTMYNHAAERDALTADWFAEQLGKALGGAESGPSEGRAS</sequence>
<dbReference type="PANTHER" id="PTHR22946:SF12">
    <property type="entry name" value="CONIDIAL PIGMENT BIOSYNTHESIS PROTEIN AYG1 (AFU_ORTHOLOGUE AFUA_2G17550)"/>
    <property type="match status" value="1"/>
</dbReference>
<comment type="similarity">
    <text evidence="1">Belongs to the AB hydrolase superfamily.</text>
</comment>
<protein>
    <recommendedName>
        <fullName evidence="2">Peptidase S9 prolyl oligopeptidase catalytic domain-containing protein</fullName>
    </recommendedName>
</protein>
<feature type="domain" description="Peptidase S9 prolyl oligopeptidase catalytic" evidence="2">
    <location>
        <begin position="217"/>
        <end position="358"/>
    </location>
</feature>